<evidence type="ECO:0000313" key="2">
    <source>
        <dbReference type="EMBL" id="KFG42061.1"/>
    </source>
</evidence>
<reference evidence="2 3" key="1">
    <citation type="submission" date="2014-03" db="EMBL/GenBank/DDBJ databases">
        <authorList>
            <person name="Sibley D."/>
            <person name="Venepally P."/>
            <person name="Karamycheva S."/>
            <person name="Hadjithomas M."/>
            <person name="Khan A."/>
            <person name="Brunk B."/>
            <person name="Roos D."/>
            <person name="Caler E."/>
            <person name="Lorenzi H."/>
        </authorList>
    </citation>
    <scope>NUCLEOTIDE SEQUENCE [LARGE SCALE GENOMIC DNA]</scope>
    <source>
        <strain evidence="3">p89</strain>
    </source>
</reference>
<organism evidence="2 3">
    <name type="scientific">Toxoplasma gondii p89</name>
    <dbReference type="NCBI Taxonomy" id="943119"/>
    <lineage>
        <taxon>Eukaryota</taxon>
        <taxon>Sar</taxon>
        <taxon>Alveolata</taxon>
        <taxon>Apicomplexa</taxon>
        <taxon>Conoidasida</taxon>
        <taxon>Coccidia</taxon>
        <taxon>Eucoccidiorida</taxon>
        <taxon>Eimeriorina</taxon>
        <taxon>Sarcocystidae</taxon>
        <taxon>Toxoplasma</taxon>
    </lineage>
</organism>
<accession>A0A086KCE3</accession>
<dbReference type="VEuPathDB" id="ToxoDB:TGP89_227875"/>
<protein>
    <submittedName>
        <fullName evidence="2">Uncharacterized protein</fullName>
    </submittedName>
</protein>
<feature type="region of interest" description="Disordered" evidence="1">
    <location>
        <begin position="66"/>
        <end position="96"/>
    </location>
</feature>
<feature type="compositionally biased region" description="Polar residues" evidence="1">
    <location>
        <begin position="76"/>
        <end position="96"/>
    </location>
</feature>
<sequence>MRSRLFVTLAATAENRLPRSSAASVARCESVAPCGASASSEGGGAWHTRRRSGWAEAARTRYGVRGGTDSAARVSNGKSRSVSPSVTCRTPEPSRTNMKTAVERCSFQGSAPGEIDAGQAIIWTDDASVAVEKSGQAAKPEGGTPETRGSSRLLLSQDGHRFSSSNAVSFPGAGALRDRQTSRVLAAEQVEVAGASARQE</sequence>
<proteinExistence type="predicted"/>
<dbReference type="AlphaFoldDB" id="A0A086KCE3"/>
<feature type="region of interest" description="Disordered" evidence="1">
    <location>
        <begin position="133"/>
        <end position="180"/>
    </location>
</feature>
<feature type="non-terminal residue" evidence="2">
    <location>
        <position position="200"/>
    </location>
</feature>
<dbReference type="Proteomes" id="UP000028828">
    <property type="component" value="Unassembled WGS sequence"/>
</dbReference>
<gene>
    <name evidence="2" type="ORF">TGP89_227875</name>
</gene>
<dbReference type="EMBL" id="AEYI02001055">
    <property type="protein sequence ID" value="KFG42061.1"/>
    <property type="molecule type" value="Genomic_DNA"/>
</dbReference>
<name>A0A086KCE3_TOXGO</name>
<evidence type="ECO:0000256" key="1">
    <source>
        <dbReference type="SAM" id="MobiDB-lite"/>
    </source>
</evidence>
<evidence type="ECO:0000313" key="3">
    <source>
        <dbReference type="Proteomes" id="UP000028828"/>
    </source>
</evidence>
<comment type="caution">
    <text evidence="2">The sequence shown here is derived from an EMBL/GenBank/DDBJ whole genome shotgun (WGS) entry which is preliminary data.</text>
</comment>